<comment type="subcellular location">
    <subcellularLocation>
        <location evidence="1">Membrane</location>
        <topology evidence="1">Multi-pass membrane protein</topology>
    </subcellularLocation>
</comment>
<keyword evidence="9" id="KW-0594">Phospholipid biosynthesis</keyword>
<evidence type="ECO:0000256" key="4">
    <source>
        <dbReference type="ARBA" id="ARBA00022679"/>
    </source>
</evidence>
<sequence length="240" mass="25472">MGGGLRHRKSVCPRGAASVPGSAPVPYPDRVTSESRSSDAATAEVWNLPNVLTMVRVVLVPVFAVLLWQDSTAARVAALVVFLVAAYTDRLDGQIARSRGIVTNFGKIADPFADKLLTGTAMVMLSIIDSGLMPWWATIAILVREIGITVLRFVMVRRGVVMPASKGGKLKTVLQIVFISLMLLTVALADLAFGDVLRIIAFVIMLAALAVTVVTGVDYCWKAWQSARSGGAAAAAPDAH</sequence>
<evidence type="ECO:0000256" key="6">
    <source>
        <dbReference type="ARBA" id="ARBA00022989"/>
    </source>
</evidence>
<evidence type="ECO:0000256" key="2">
    <source>
        <dbReference type="ARBA" id="ARBA00010441"/>
    </source>
</evidence>
<evidence type="ECO:0000313" key="16">
    <source>
        <dbReference type="Proteomes" id="UP000826651"/>
    </source>
</evidence>
<dbReference type="EMBL" id="JAGSHT010000007">
    <property type="protein sequence ID" value="MBZ2195913.1"/>
    <property type="molecule type" value="Genomic_DNA"/>
</dbReference>
<feature type="transmembrane region" description="Helical" evidence="14">
    <location>
        <begin position="134"/>
        <end position="155"/>
    </location>
</feature>
<keyword evidence="16" id="KW-1185">Reference proteome</keyword>
<evidence type="ECO:0000256" key="12">
    <source>
        <dbReference type="RuleBase" id="RU003750"/>
    </source>
</evidence>
<evidence type="ECO:0000313" key="15">
    <source>
        <dbReference type="EMBL" id="MBZ2195913.1"/>
    </source>
</evidence>
<keyword evidence="8 14" id="KW-0472">Membrane</keyword>
<dbReference type="PANTHER" id="PTHR14269">
    <property type="entry name" value="CDP-DIACYLGLYCEROL--GLYCEROL-3-PHOSPHATE 3-PHOSPHATIDYLTRANSFERASE-RELATED"/>
    <property type="match status" value="1"/>
</dbReference>
<evidence type="ECO:0000256" key="1">
    <source>
        <dbReference type="ARBA" id="ARBA00004141"/>
    </source>
</evidence>
<dbReference type="GO" id="GO:0008444">
    <property type="term" value="F:CDP-diacylglycerol-glycerol-3-phosphate 3-phosphatidyltransferase activity"/>
    <property type="evidence" value="ECO:0007669"/>
    <property type="project" value="UniProtKB-EC"/>
</dbReference>
<keyword evidence="6 14" id="KW-1133">Transmembrane helix</keyword>
<keyword evidence="7" id="KW-0443">Lipid metabolism</keyword>
<comment type="similarity">
    <text evidence="2 12">Belongs to the CDP-alcohol phosphatidyltransferase class-I family.</text>
</comment>
<dbReference type="InterPro" id="IPR048254">
    <property type="entry name" value="CDP_ALCOHOL_P_TRANSF_CS"/>
</dbReference>
<dbReference type="NCBIfam" id="TIGR00560">
    <property type="entry name" value="pgsA"/>
    <property type="match status" value="1"/>
</dbReference>
<feature type="transmembrane region" description="Helical" evidence="14">
    <location>
        <begin position="45"/>
        <end position="67"/>
    </location>
</feature>
<evidence type="ECO:0000256" key="11">
    <source>
        <dbReference type="NCBIfam" id="TIGR00560"/>
    </source>
</evidence>
<dbReference type="Proteomes" id="UP000826651">
    <property type="component" value="Unassembled WGS sequence"/>
</dbReference>
<comment type="caution">
    <text evidence="15">The sequence shown here is derived from an EMBL/GenBank/DDBJ whole genome shotgun (WGS) entry which is preliminary data.</text>
</comment>
<evidence type="ECO:0000256" key="3">
    <source>
        <dbReference type="ARBA" id="ARBA00022516"/>
    </source>
</evidence>
<dbReference type="Gene3D" id="1.20.120.1760">
    <property type="match status" value="1"/>
</dbReference>
<keyword evidence="10" id="KW-1208">Phospholipid metabolism</keyword>
<gene>
    <name evidence="15" type="primary">pgsA</name>
    <name evidence="15" type="ORF">KCQ71_07100</name>
</gene>
<reference evidence="15 16" key="1">
    <citation type="submission" date="2021-04" db="EMBL/GenBank/DDBJ databases">
        <title>Ruania sp. nov., isolated from sandy soil of mangrove forest.</title>
        <authorList>
            <person name="Ge X."/>
            <person name="Huang R."/>
            <person name="Liu W."/>
        </authorList>
    </citation>
    <scope>NUCLEOTIDE SEQUENCE [LARGE SCALE GENOMIC DNA]</scope>
    <source>
        <strain evidence="15 16">N2-46</strain>
    </source>
</reference>
<keyword evidence="5 14" id="KW-0812">Transmembrane</keyword>
<feature type="compositionally biased region" description="Basic residues" evidence="13">
    <location>
        <begin position="1"/>
        <end position="11"/>
    </location>
</feature>
<feature type="transmembrane region" description="Helical" evidence="14">
    <location>
        <begin position="176"/>
        <end position="193"/>
    </location>
</feature>
<evidence type="ECO:0000256" key="7">
    <source>
        <dbReference type="ARBA" id="ARBA00023098"/>
    </source>
</evidence>
<dbReference type="InterPro" id="IPR050324">
    <property type="entry name" value="CDP-alcohol_PTase-I"/>
</dbReference>
<evidence type="ECO:0000256" key="13">
    <source>
        <dbReference type="SAM" id="MobiDB-lite"/>
    </source>
</evidence>
<evidence type="ECO:0000256" key="14">
    <source>
        <dbReference type="SAM" id="Phobius"/>
    </source>
</evidence>
<dbReference type="EC" id="2.7.8.5" evidence="11"/>
<dbReference type="Pfam" id="PF01066">
    <property type="entry name" value="CDP-OH_P_transf"/>
    <property type="match status" value="1"/>
</dbReference>
<evidence type="ECO:0000256" key="8">
    <source>
        <dbReference type="ARBA" id="ARBA00023136"/>
    </source>
</evidence>
<protein>
    <recommendedName>
        <fullName evidence="11">CDP-diacylglycerol--glycerol-3-phosphate 3-phosphatidyltransferase</fullName>
        <ecNumber evidence="11">2.7.8.5</ecNumber>
    </recommendedName>
</protein>
<proteinExistence type="inferred from homology"/>
<feature type="region of interest" description="Disordered" evidence="13">
    <location>
        <begin position="1"/>
        <end position="35"/>
    </location>
</feature>
<dbReference type="InterPro" id="IPR000462">
    <property type="entry name" value="CDP-OH_P_trans"/>
</dbReference>
<organism evidence="15 16">
    <name type="scientific">Occultella gossypii</name>
    <dbReference type="NCBI Taxonomy" id="2800820"/>
    <lineage>
        <taxon>Bacteria</taxon>
        <taxon>Bacillati</taxon>
        <taxon>Actinomycetota</taxon>
        <taxon>Actinomycetes</taxon>
        <taxon>Micrococcales</taxon>
        <taxon>Ruaniaceae</taxon>
        <taxon>Occultella</taxon>
    </lineage>
</organism>
<dbReference type="PANTHER" id="PTHR14269:SF62">
    <property type="entry name" value="CDP-DIACYLGLYCEROL--GLYCEROL-3-PHOSPHATE 3-PHOSPHATIDYLTRANSFERASE 1, CHLOROPLASTIC"/>
    <property type="match status" value="1"/>
</dbReference>
<name>A0ABS7S7N9_9MICO</name>
<feature type="transmembrane region" description="Helical" evidence="14">
    <location>
        <begin position="199"/>
        <end position="221"/>
    </location>
</feature>
<evidence type="ECO:0000256" key="10">
    <source>
        <dbReference type="ARBA" id="ARBA00023264"/>
    </source>
</evidence>
<keyword evidence="3" id="KW-0444">Lipid biosynthesis</keyword>
<accession>A0ABS7S7N9</accession>
<evidence type="ECO:0000256" key="5">
    <source>
        <dbReference type="ARBA" id="ARBA00022692"/>
    </source>
</evidence>
<dbReference type="InterPro" id="IPR043130">
    <property type="entry name" value="CDP-OH_PTrfase_TM_dom"/>
</dbReference>
<dbReference type="InterPro" id="IPR004570">
    <property type="entry name" value="Phosphatidylglycerol_P_synth"/>
</dbReference>
<keyword evidence="4 12" id="KW-0808">Transferase</keyword>
<dbReference type="PROSITE" id="PS00379">
    <property type="entry name" value="CDP_ALCOHOL_P_TRANSF"/>
    <property type="match status" value="1"/>
</dbReference>
<evidence type="ECO:0000256" key="9">
    <source>
        <dbReference type="ARBA" id="ARBA00023209"/>
    </source>
</evidence>